<evidence type="ECO:0000313" key="2">
    <source>
        <dbReference type="Proteomes" id="UP000215703"/>
    </source>
</evidence>
<dbReference type="RefSeq" id="WP_095425843.1">
    <property type="nucleotide sequence ID" value="NZ_CP029425.2"/>
</dbReference>
<dbReference type="GeneID" id="92967935"/>
<reference evidence="1 2" key="1">
    <citation type="journal article" date="2014" name="Int. J. Syst. Evol. Microbiol.">
        <title>Bradyrhizobium ottawaense sp. nov., a symbiotic nitrogen fixing bacterium from root nodules of soybeans in Canada.</title>
        <authorList>
            <person name="Yu X."/>
            <person name="Cloutier S."/>
            <person name="Tambong J.T."/>
            <person name="Bromfield E.S."/>
        </authorList>
    </citation>
    <scope>NUCLEOTIDE SEQUENCE [LARGE SCALE GENOMIC DNA]</scope>
    <source>
        <strain evidence="1 2">OO99</strain>
    </source>
</reference>
<evidence type="ECO:0000313" key="1">
    <source>
        <dbReference type="EMBL" id="AWL96813.1"/>
    </source>
</evidence>
<reference evidence="1 2" key="2">
    <citation type="journal article" date="2017" name="Syst. Appl. Microbiol.">
        <title>Soybeans inoculated with root zone soils of Canadian native legumes harbour diverse and novel Bradyrhizobium spp. that possess agricultural potential.</title>
        <authorList>
            <person name="Bromfield E.S.P."/>
            <person name="Cloutier S."/>
            <person name="Tambong J.T."/>
            <person name="Tran Thi T.V."/>
        </authorList>
    </citation>
    <scope>NUCLEOTIDE SEQUENCE [LARGE SCALE GENOMIC DNA]</scope>
    <source>
        <strain evidence="1 2">OO99</strain>
    </source>
</reference>
<protein>
    <recommendedName>
        <fullName evidence="3">Acyl-CoA dehydrogenase</fullName>
    </recommendedName>
</protein>
<dbReference type="KEGG" id="bot:CIT37_35305"/>
<dbReference type="Proteomes" id="UP000215703">
    <property type="component" value="Chromosome"/>
</dbReference>
<evidence type="ECO:0008006" key="3">
    <source>
        <dbReference type="Google" id="ProtNLM"/>
    </source>
</evidence>
<gene>
    <name evidence="1" type="ORF">CIT37_35305</name>
</gene>
<name>A0A2U8PGC8_9BRAD</name>
<dbReference type="EMBL" id="CP029425">
    <property type="protein sequence ID" value="AWL96813.1"/>
    <property type="molecule type" value="Genomic_DNA"/>
</dbReference>
<organism evidence="1 2">
    <name type="scientific">Bradyrhizobium ottawaense</name>
    <dbReference type="NCBI Taxonomy" id="931866"/>
    <lineage>
        <taxon>Bacteria</taxon>
        <taxon>Pseudomonadati</taxon>
        <taxon>Pseudomonadota</taxon>
        <taxon>Alphaproteobacteria</taxon>
        <taxon>Hyphomicrobiales</taxon>
        <taxon>Nitrobacteraceae</taxon>
        <taxon>Bradyrhizobium</taxon>
    </lineage>
</organism>
<dbReference type="AlphaFoldDB" id="A0A2U8PGC8"/>
<proteinExistence type="predicted"/>
<sequence>MPQDTKARELDRLEALSDEAFRLELRDWIEANYPPGMVRYPSRRLFWRENREWFMRLSAKGWIGAELAT</sequence>
<accession>A0A2U8PGC8</accession>